<dbReference type="GO" id="GO:0003700">
    <property type="term" value="F:DNA-binding transcription factor activity"/>
    <property type="evidence" value="ECO:0007669"/>
    <property type="project" value="InterPro"/>
</dbReference>
<feature type="coiled-coil region" evidence="1">
    <location>
        <begin position="54"/>
        <end position="88"/>
    </location>
</feature>
<protein>
    <recommendedName>
        <fullName evidence="5">BZIP domain-containing protein</fullName>
    </recommendedName>
</protein>
<organism evidence="3 4">
    <name type="scientific">Armillaria novae-zelandiae</name>
    <dbReference type="NCBI Taxonomy" id="153914"/>
    <lineage>
        <taxon>Eukaryota</taxon>
        <taxon>Fungi</taxon>
        <taxon>Dikarya</taxon>
        <taxon>Basidiomycota</taxon>
        <taxon>Agaricomycotina</taxon>
        <taxon>Agaricomycetes</taxon>
        <taxon>Agaricomycetidae</taxon>
        <taxon>Agaricales</taxon>
        <taxon>Marasmiineae</taxon>
        <taxon>Physalacriaceae</taxon>
        <taxon>Armillaria</taxon>
    </lineage>
</organism>
<evidence type="ECO:0008006" key="5">
    <source>
        <dbReference type="Google" id="ProtNLM"/>
    </source>
</evidence>
<dbReference type="Gene3D" id="1.20.5.170">
    <property type="match status" value="1"/>
</dbReference>
<dbReference type="InterPro" id="IPR046347">
    <property type="entry name" value="bZIP_sf"/>
</dbReference>
<dbReference type="CDD" id="cd14688">
    <property type="entry name" value="bZIP_YAP"/>
    <property type="match status" value="1"/>
</dbReference>
<feature type="region of interest" description="Disordered" evidence="2">
    <location>
        <begin position="99"/>
        <end position="121"/>
    </location>
</feature>
<sequence length="433" mass="46937">MPKLASASRTPKNANHNFATLISDQATRKEKNARAQADFRDRRTSYISTLEATVTQLEFAMLELQQSIREARAEAEELRQDNARLLHALGGQNLWQATQPREFGHGPDTDDPPLSYPHHATNTHLASSQVPHYGSDNMLYHLRDDHTMCGSQYIASNPPSLAYVEYDASADSSQAHAAMYNSYLNPVSPSLRDGSWSQTMGQALLGEQGLPPNNSHLAGSLHFAGSPTIMSPDRSISPSSSTCPSSSSATFIPPFQFNFPENSPSCDPADFDYCRQGKAMLHGGMADISHAHGHASDAVCYGLGTNRTHSGIDRPLLPILSPLSVRNNGSPDEGHNEDSGSYPSSRLRSRRGTPLPRSSRSPSPGSAQSPLSTITVIKVQAFGMQPKTRKHTQQSSDEAIQIANEVLEACGIGMGIPTPPKWPRLSDNVDLDS</sequence>
<dbReference type="EMBL" id="JAUEPR010000026">
    <property type="protein sequence ID" value="KAK0474544.1"/>
    <property type="molecule type" value="Genomic_DNA"/>
</dbReference>
<dbReference type="Proteomes" id="UP001175227">
    <property type="component" value="Unassembled WGS sequence"/>
</dbReference>
<proteinExistence type="predicted"/>
<comment type="caution">
    <text evidence="3">The sequence shown here is derived from an EMBL/GenBank/DDBJ whole genome shotgun (WGS) entry which is preliminary data.</text>
</comment>
<keyword evidence="1" id="KW-0175">Coiled coil</keyword>
<gene>
    <name evidence="3" type="ORF">IW261DRAFT_1568536</name>
</gene>
<feature type="compositionally biased region" description="Low complexity" evidence="2">
    <location>
        <begin position="352"/>
        <end position="370"/>
    </location>
</feature>
<evidence type="ECO:0000256" key="2">
    <source>
        <dbReference type="SAM" id="MobiDB-lite"/>
    </source>
</evidence>
<accession>A0AA39NZS2</accession>
<dbReference type="SUPFAM" id="SSF57959">
    <property type="entry name" value="Leucine zipper domain"/>
    <property type="match status" value="1"/>
</dbReference>
<evidence type="ECO:0000313" key="4">
    <source>
        <dbReference type="Proteomes" id="UP001175227"/>
    </source>
</evidence>
<dbReference type="AlphaFoldDB" id="A0AA39NZS2"/>
<evidence type="ECO:0000256" key="1">
    <source>
        <dbReference type="SAM" id="Coils"/>
    </source>
</evidence>
<name>A0AA39NZS2_9AGAR</name>
<reference evidence="3" key="1">
    <citation type="submission" date="2023-06" db="EMBL/GenBank/DDBJ databases">
        <authorList>
            <consortium name="Lawrence Berkeley National Laboratory"/>
            <person name="Ahrendt S."/>
            <person name="Sahu N."/>
            <person name="Indic B."/>
            <person name="Wong-Bajracharya J."/>
            <person name="Merenyi Z."/>
            <person name="Ke H.-M."/>
            <person name="Monk M."/>
            <person name="Kocsube S."/>
            <person name="Drula E."/>
            <person name="Lipzen A."/>
            <person name="Balint B."/>
            <person name="Henrissat B."/>
            <person name="Andreopoulos B."/>
            <person name="Martin F.M."/>
            <person name="Harder C.B."/>
            <person name="Rigling D."/>
            <person name="Ford K.L."/>
            <person name="Foster G.D."/>
            <person name="Pangilinan J."/>
            <person name="Papanicolaou A."/>
            <person name="Barry K."/>
            <person name="LaButti K."/>
            <person name="Viragh M."/>
            <person name="Koriabine M."/>
            <person name="Yan M."/>
            <person name="Riley R."/>
            <person name="Champramary S."/>
            <person name="Plett K.L."/>
            <person name="Tsai I.J."/>
            <person name="Slot J."/>
            <person name="Sipos G."/>
            <person name="Plett J."/>
            <person name="Nagy L.G."/>
            <person name="Grigoriev I.V."/>
        </authorList>
    </citation>
    <scope>NUCLEOTIDE SEQUENCE</scope>
    <source>
        <strain evidence="3">ICMP 16352</strain>
    </source>
</reference>
<keyword evidence="4" id="KW-1185">Reference proteome</keyword>
<feature type="region of interest" description="Disordered" evidence="2">
    <location>
        <begin position="323"/>
        <end position="372"/>
    </location>
</feature>
<evidence type="ECO:0000313" key="3">
    <source>
        <dbReference type="EMBL" id="KAK0474544.1"/>
    </source>
</evidence>